<gene>
    <name evidence="2" type="ORF">F1J57_01185</name>
    <name evidence="3" type="ORF">F3E75_05400</name>
</gene>
<dbReference type="EMBL" id="AAKFGN010000001">
    <property type="protein sequence ID" value="ECR2657483.1"/>
    <property type="molecule type" value="Genomic_DNA"/>
</dbReference>
<keyword evidence="1" id="KW-0472">Membrane</keyword>
<name>A0A3Y0J0L8_SALET</name>
<dbReference type="AlphaFoldDB" id="A0A3Y0J0L8"/>
<comment type="caution">
    <text evidence="3">The sequence shown here is derived from an EMBL/GenBank/DDBJ whole genome shotgun (WGS) entry which is preliminary data.</text>
</comment>
<organism evidence="3">
    <name type="scientific">Salmonella enterica I</name>
    <dbReference type="NCBI Taxonomy" id="59201"/>
    <lineage>
        <taxon>Bacteria</taxon>
        <taxon>Pseudomonadati</taxon>
        <taxon>Pseudomonadota</taxon>
        <taxon>Gammaproteobacteria</taxon>
        <taxon>Enterobacterales</taxon>
        <taxon>Enterobacteriaceae</taxon>
        <taxon>Salmonella</taxon>
    </lineage>
</organism>
<dbReference type="RefSeq" id="WP_001019842.1">
    <property type="nucleotide sequence ID" value="NZ_CP129109.1"/>
</dbReference>
<evidence type="ECO:0000313" key="3">
    <source>
        <dbReference type="EMBL" id="ECW0164327.1"/>
    </source>
</evidence>
<proteinExistence type="predicted"/>
<sequence>MNIFDDNDYEKACKWYKHIRSNVEGFNVKIEKLREKTALDLLNNEGVDYFHKGYQSFVERFEKVFIKSFLAPYLKGPFYSSIGIYSSIYSSSSILIFVCYLIIN</sequence>
<evidence type="ECO:0000256" key="1">
    <source>
        <dbReference type="SAM" id="Phobius"/>
    </source>
</evidence>
<keyword evidence="1" id="KW-1133">Transmembrane helix</keyword>
<evidence type="ECO:0000313" key="2">
    <source>
        <dbReference type="EMBL" id="ECR2657483.1"/>
    </source>
</evidence>
<accession>A0A3Y0J0L8</accession>
<dbReference type="EMBL" id="AAKUZR010000004">
    <property type="protein sequence ID" value="ECW0164327.1"/>
    <property type="molecule type" value="Genomic_DNA"/>
</dbReference>
<feature type="transmembrane region" description="Helical" evidence="1">
    <location>
        <begin position="82"/>
        <end position="103"/>
    </location>
</feature>
<protein>
    <submittedName>
        <fullName evidence="3">Uncharacterized protein</fullName>
    </submittedName>
</protein>
<reference evidence="3" key="1">
    <citation type="submission" date="2019-09" db="EMBL/GenBank/DDBJ databases">
        <authorList>
            <person name="Ashton P.M."/>
            <person name="Dallman T."/>
            <person name="Nair S."/>
            <person name="De Pinna E."/>
            <person name="Peters T."/>
            <person name="Grant K."/>
        </authorList>
    </citation>
    <scope>NUCLEOTIDE SEQUENCE</scope>
    <source>
        <strain evidence="2">797590</strain>
        <strain evidence="3">802759</strain>
    </source>
</reference>
<keyword evidence="1" id="KW-0812">Transmembrane</keyword>